<keyword evidence="3 4" id="KW-0546">Nucleotide metabolism</keyword>
<dbReference type="GO" id="GO:0005737">
    <property type="term" value="C:cytoplasm"/>
    <property type="evidence" value="ECO:0007669"/>
    <property type="project" value="UniProtKB-SubCell"/>
</dbReference>
<comment type="cofactor">
    <cofactor evidence="1 4">
        <name>a divalent metal cation</name>
        <dbReference type="ChEBI" id="CHEBI:60240"/>
    </cofactor>
</comment>
<dbReference type="PANTHER" id="PTHR43213">
    <property type="entry name" value="BIFUNCTIONAL DTTP/UTP PYROPHOSPHATASE/METHYLTRANSFERASE PROTEIN-RELATED"/>
    <property type="match status" value="1"/>
</dbReference>
<comment type="similarity">
    <text evidence="4">Belongs to the Maf family. YhdE subfamily.</text>
</comment>
<dbReference type="InterPro" id="IPR003697">
    <property type="entry name" value="Maf-like"/>
</dbReference>
<feature type="site" description="Important for substrate specificity" evidence="4">
    <location>
        <position position="153"/>
    </location>
</feature>
<comment type="caution">
    <text evidence="5">The sequence shown here is derived from an EMBL/GenBank/DDBJ whole genome shotgun (WGS) entry which is preliminary data.</text>
</comment>
<name>A0A9D1VCW5_9BACT</name>
<evidence type="ECO:0000313" key="6">
    <source>
        <dbReference type="Proteomes" id="UP000823964"/>
    </source>
</evidence>
<dbReference type="NCBIfam" id="TIGR00172">
    <property type="entry name" value="maf"/>
    <property type="match status" value="1"/>
</dbReference>
<organism evidence="5 6">
    <name type="scientific">Candidatus Akkermansia intestinigallinarum</name>
    <dbReference type="NCBI Taxonomy" id="2838431"/>
    <lineage>
        <taxon>Bacteria</taxon>
        <taxon>Pseudomonadati</taxon>
        <taxon>Verrucomicrobiota</taxon>
        <taxon>Verrucomicrobiia</taxon>
        <taxon>Verrucomicrobiales</taxon>
        <taxon>Akkermansiaceae</taxon>
        <taxon>Akkermansia</taxon>
    </lineage>
</organism>
<dbReference type="SUPFAM" id="SSF52972">
    <property type="entry name" value="ITPase-like"/>
    <property type="match status" value="1"/>
</dbReference>
<comment type="catalytic activity">
    <reaction evidence="4">
        <text>UTP + H2O = UMP + diphosphate + H(+)</text>
        <dbReference type="Rhea" id="RHEA:29395"/>
        <dbReference type="ChEBI" id="CHEBI:15377"/>
        <dbReference type="ChEBI" id="CHEBI:15378"/>
        <dbReference type="ChEBI" id="CHEBI:33019"/>
        <dbReference type="ChEBI" id="CHEBI:46398"/>
        <dbReference type="ChEBI" id="CHEBI:57865"/>
        <dbReference type="EC" id="3.6.1.9"/>
    </reaction>
</comment>
<dbReference type="Proteomes" id="UP000823964">
    <property type="component" value="Unassembled WGS sequence"/>
</dbReference>
<dbReference type="GO" id="GO:0009117">
    <property type="term" value="P:nucleotide metabolic process"/>
    <property type="evidence" value="ECO:0007669"/>
    <property type="project" value="UniProtKB-KW"/>
</dbReference>
<sequence>MPKLILASQSPRRRELLERAGLRFEVVTCETEEVNDAALPPEEICARNAAAKAEAVARLRPDAVVIGADTLVFIDGRALGKPADAEEAFAMLRLLQGRTHSVCTAVAVIMPGGERRDFREVSRVTFRRLDDEAINHYLSVVQVLDKAGAYAIQEHGELIIERLDGDLDNVIGLPVTHLLNVLAL</sequence>
<dbReference type="CDD" id="cd00555">
    <property type="entry name" value="Maf"/>
    <property type="match status" value="1"/>
</dbReference>
<protein>
    <recommendedName>
        <fullName evidence="4">dTTP/UTP pyrophosphatase</fullName>
        <shortName evidence="4">dTTPase/UTPase</shortName>
        <ecNumber evidence="4">3.6.1.9</ecNumber>
    </recommendedName>
    <alternativeName>
        <fullName evidence="4">Nucleoside triphosphate pyrophosphatase</fullName>
    </alternativeName>
    <alternativeName>
        <fullName evidence="4">Nucleotide pyrophosphatase</fullName>
        <shortName evidence="4">Nucleotide PPase</shortName>
    </alternativeName>
</protein>
<dbReference type="GO" id="GO:0047429">
    <property type="term" value="F:nucleoside triphosphate diphosphatase activity"/>
    <property type="evidence" value="ECO:0007669"/>
    <property type="project" value="UniProtKB-EC"/>
</dbReference>
<comment type="function">
    <text evidence="4">Nucleoside triphosphate pyrophosphatase that hydrolyzes dTTP and UTP. May have a dual role in cell division arrest and in preventing the incorporation of modified nucleotides into cellular nucleic acids.</text>
</comment>
<feature type="site" description="Important for substrate specificity" evidence="4">
    <location>
        <position position="12"/>
    </location>
</feature>
<reference evidence="5" key="2">
    <citation type="submission" date="2021-04" db="EMBL/GenBank/DDBJ databases">
        <authorList>
            <person name="Gilroy R."/>
        </authorList>
    </citation>
    <scope>NUCLEOTIDE SEQUENCE</scope>
    <source>
        <strain evidence="5">14975</strain>
    </source>
</reference>
<dbReference type="PIRSF" id="PIRSF006305">
    <property type="entry name" value="Maf"/>
    <property type="match status" value="1"/>
</dbReference>
<accession>A0A9D1VCW5</accession>
<dbReference type="EC" id="3.6.1.9" evidence="4"/>
<evidence type="ECO:0000256" key="2">
    <source>
        <dbReference type="ARBA" id="ARBA00022801"/>
    </source>
</evidence>
<keyword evidence="4" id="KW-0963">Cytoplasm</keyword>
<dbReference type="EMBL" id="DXFQ01000165">
    <property type="protein sequence ID" value="HIX20667.1"/>
    <property type="molecule type" value="Genomic_DNA"/>
</dbReference>
<feature type="site" description="Important for substrate specificity" evidence="4">
    <location>
        <position position="70"/>
    </location>
</feature>
<evidence type="ECO:0000313" key="5">
    <source>
        <dbReference type="EMBL" id="HIX20667.1"/>
    </source>
</evidence>
<comment type="subcellular location">
    <subcellularLocation>
        <location evidence="4">Cytoplasm</location>
    </subcellularLocation>
</comment>
<comment type="caution">
    <text evidence="4">Lacks conserved residue(s) required for the propagation of feature annotation.</text>
</comment>
<dbReference type="InterPro" id="IPR029001">
    <property type="entry name" value="ITPase-like_fam"/>
</dbReference>
<dbReference type="AlphaFoldDB" id="A0A9D1VCW5"/>
<evidence type="ECO:0000256" key="4">
    <source>
        <dbReference type="HAMAP-Rule" id="MF_00528"/>
    </source>
</evidence>
<keyword evidence="2 4" id="KW-0378">Hydrolase</keyword>
<proteinExistence type="inferred from homology"/>
<evidence type="ECO:0000256" key="1">
    <source>
        <dbReference type="ARBA" id="ARBA00001968"/>
    </source>
</evidence>
<feature type="active site" description="Proton acceptor" evidence="4">
    <location>
        <position position="69"/>
    </location>
</feature>
<dbReference type="Pfam" id="PF02545">
    <property type="entry name" value="Maf"/>
    <property type="match status" value="1"/>
</dbReference>
<reference evidence="5" key="1">
    <citation type="journal article" date="2021" name="PeerJ">
        <title>Extensive microbial diversity within the chicken gut microbiome revealed by metagenomics and culture.</title>
        <authorList>
            <person name="Gilroy R."/>
            <person name="Ravi A."/>
            <person name="Getino M."/>
            <person name="Pursley I."/>
            <person name="Horton D.L."/>
            <person name="Alikhan N.F."/>
            <person name="Baker D."/>
            <person name="Gharbi K."/>
            <person name="Hall N."/>
            <person name="Watson M."/>
            <person name="Adriaenssens E.M."/>
            <person name="Foster-Nyarko E."/>
            <person name="Jarju S."/>
            <person name="Secka A."/>
            <person name="Antonio M."/>
            <person name="Oren A."/>
            <person name="Chaudhuri R.R."/>
            <person name="La Ragione R."/>
            <person name="Hildebrand F."/>
            <person name="Pallen M.J."/>
        </authorList>
    </citation>
    <scope>NUCLEOTIDE SEQUENCE</scope>
    <source>
        <strain evidence="5">14975</strain>
    </source>
</reference>
<evidence type="ECO:0000256" key="3">
    <source>
        <dbReference type="ARBA" id="ARBA00023080"/>
    </source>
</evidence>
<dbReference type="HAMAP" id="MF_00528">
    <property type="entry name" value="Maf"/>
    <property type="match status" value="1"/>
</dbReference>
<dbReference type="PANTHER" id="PTHR43213:SF5">
    <property type="entry name" value="BIFUNCTIONAL DTTP_UTP PYROPHOSPHATASE_METHYLTRANSFERASE PROTEIN-RELATED"/>
    <property type="match status" value="1"/>
</dbReference>
<gene>
    <name evidence="5" type="primary">maf</name>
    <name evidence="5" type="ORF">H9862_08725</name>
</gene>
<dbReference type="Gene3D" id="3.90.950.10">
    <property type="match status" value="1"/>
</dbReference>
<comment type="catalytic activity">
    <reaction evidence="4">
        <text>dTTP + H2O = dTMP + diphosphate + H(+)</text>
        <dbReference type="Rhea" id="RHEA:28534"/>
        <dbReference type="ChEBI" id="CHEBI:15377"/>
        <dbReference type="ChEBI" id="CHEBI:15378"/>
        <dbReference type="ChEBI" id="CHEBI:33019"/>
        <dbReference type="ChEBI" id="CHEBI:37568"/>
        <dbReference type="ChEBI" id="CHEBI:63528"/>
        <dbReference type="EC" id="3.6.1.9"/>
    </reaction>
</comment>